<comment type="caution">
    <text evidence="12">The sequence shown here is derived from an EMBL/GenBank/DDBJ whole genome shotgun (WGS) entry which is preliminary data.</text>
</comment>
<dbReference type="InterPro" id="IPR015943">
    <property type="entry name" value="WD40/YVTN_repeat-like_dom_sf"/>
</dbReference>
<keyword evidence="9" id="KW-0812">Transmembrane</keyword>
<organism evidence="12 13">
    <name type="scientific">Hymenobacter mellowenesis</name>
    <dbReference type="NCBI Taxonomy" id="3063995"/>
    <lineage>
        <taxon>Bacteria</taxon>
        <taxon>Pseudomonadati</taxon>
        <taxon>Bacteroidota</taxon>
        <taxon>Cytophagia</taxon>
        <taxon>Cytophagales</taxon>
        <taxon>Hymenobacteraceae</taxon>
        <taxon>Hymenobacter</taxon>
    </lineage>
</organism>
<evidence type="ECO:0000313" key="12">
    <source>
        <dbReference type="EMBL" id="MDO7845792.1"/>
    </source>
</evidence>
<dbReference type="CDD" id="cd16917">
    <property type="entry name" value="HATPase_UhpB-NarQ-NarX-like"/>
    <property type="match status" value="1"/>
</dbReference>
<dbReference type="Proteomes" id="UP001167796">
    <property type="component" value="Unassembled WGS sequence"/>
</dbReference>
<dbReference type="GO" id="GO:0016301">
    <property type="term" value="F:kinase activity"/>
    <property type="evidence" value="ECO:0007669"/>
    <property type="project" value="UniProtKB-KW"/>
</dbReference>
<evidence type="ECO:0000256" key="5">
    <source>
        <dbReference type="ARBA" id="ARBA00022741"/>
    </source>
</evidence>
<dbReference type="InterPro" id="IPR003594">
    <property type="entry name" value="HATPase_dom"/>
</dbReference>
<dbReference type="PANTHER" id="PTHR24421">
    <property type="entry name" value="NITRATE/NITRITE SENSOR PROTEIN NARX-RELATED"/>
    <property type="match status" value="1"/>
</dbReference>
<keyword evidence="9" id="KW-1133">Transmembrane helix</keyword>
<evidence type="ECO:0000256" key="1">
    <source>
        <dbReference type="ARBA" id="ARBA00000085"/>
    </source>
</evidence>
<keyword evidence="4" id="KW-0808">Transferase</keyword>
<evidence type="ECO:0000256" key="10">
    <source>
        <dbReference type="SAM" id="SignalP"/>
    </source>
</evidence>
<keyword evidence="6 12" id="KW-0418">Kinase</keyword>
<feature type="transmembrane region" description="Helical" evidence="9">
    <location>
        <begin position="761"/>
        <end position="778"/>
    </location>
</feature>
<dbReference type="SUPFAM" id="SSF63829">
    <property type="entry name" value="Calcium-dependent phosphotriesterase"/>
    <property type="match status" value="1"/>
</dbReference>
<dbReference type="Gene3D" id="2.60.40.10">
    <property type="entry name" value="Immunoglobulins"/>
    <property type="match status" value="1"/>
</dbReference>
<evidence type="ECO:0000256" key="6">
    <source>
        <dbReference type="ARBA" id="ARBA00022777"/>
    </source>
</evidence>
<dbReference type="SMART" id="SM00387">
    <property type="entry name" value="HATPase_c"/>
    <property type="match status" value="1"/>
</dbReference>
<dbReference type="SUPFAM" id="SSF75011">
    <property type="entry name" value="3-carboxy-cis,cis-mucoante lactonizing enzyme"/>
    <property type="match status" value="1"/>
</dbReference>
<keyword evidence="10" id="KW-0732">Signal</keyword>
<evidence type="ECO:0000256" key="4">
    <source>
        <dbReference type="ARBA" id="ARBA00022679"/>
    </source>
</evidence>
<evidence type="ECO:0000256" key="7">
    <source>
        <dbReference type="ARBA" id="ARBA00022840"/>
    </source>
</evidence>
<keyword evidence="13" id="KW-1185">Reference proteome</keyword>
<evidence type="ECO:0000256" key="9">
    <source>
        <dbReference type="SAM" id="Phobius"/>
    </source>
</evidence>
<feature type="signal peptide" evidence="10">
    <location>
        <begin position="1"/>
        <end position="21"/>
    </location>
</feature>
<evidence type="ECO:0000256" key="3">
    <source>
        <dbReference type="ARBA" id="ARBA00022553"/>
    </source>
</evidence>
<comment type="catalytic activity">
    <reaction evidence="1">
        <text>ATP + protein L-histidine = ADP + protein N-phospho-L-histidine.</text>
        <dbReference type="EC" id="2.7.13.3"/>
    </reaction>
</comment>
<dbReference type="RefSeq" id="WP_305010480.1">
    <property type="nucleotide sequence ID" value="NZ_JAUQSX010000002.1"/>
</dbReference>
<keyword evidence="3" id="KW-0597">Phosphoprotein</keyword>
<feature type="domain" description="Histidine kinase/HSP90-like ATPase" evidence="11">
    <location>
        <begin position="895"/>
        <end position="984"/>
    </location>
</feature>
<evidence type="ECO:0000313" key="13">
    <source>
        <dbReference type="Proteomes" id="UP001167796"/>
    </source>
</evidence>
<reference evidence="12" key="1">
    <citation type="submission" date="2023-07" db="EMBL/GenBank/DDBJ databases">
        <authorList>
            <person name="Kim M.K."/>
        </authorList>
    </citation>
    <scope>NUCLEOTIDE SEQUENCE</scope>
    <source>
        <strain evidence="12">M29</strain>
    </source>
</reference>
<keyword evidence="8" id="KW-0902">Two-component regulatory system</keyword>
<proteinExistence type="predicted"/>
<evidence type="ECO:0000259" key="11">
    <source>
        <dbReference type="SMART" id="SM00387"/>
    </source>
</evidence>
<dbReference type="EMBL" id="JAUQSX010000002">
    <property type="protein sequence ID" value="MDO7845792.1"/>
    <property type="molecule type" value="Genomic_DNA"/>
</dbReference>
<evidence type="ECO:0000256" key="2">
    <source>
        <dbReference type="ARBA" id="ARBA00012438"/>
    </source>
</evidence>
<dbReference type="InterPro" id="IPR011712">
    <property type="entry name" value="Sig_transdc_His_kin_sub3_dim/P"/>
</dbReference>
<feature type="chain" id="PRO_5045605697" description="histidine kinase" evidence="10">
    <location>
        <begin position="22"/>
        <end position="984"/>
    </location>
</feature>
<dbReference type="Gene3D" id="2.130.10.10">
    <property type="entry name" value="YVTN repeat-like/Quinoprotein amine dehydrogenase"/>
    <property type="match status" value="2"/>
</dbReference>
<dbReference type="Pfam" id="PF02518">
    <property type="entry name" value="HATPase_c"/>
    <property type="match status" value="1"/>
</dbReference>
<keyword evidence="9" id="KW-0472">Membrane</keyword>
<sequence>MRRFLFLLLLALLGAAGPGRAQTWQRDPLLGRLLIHELVQDSAGLLWVAADEGVFRYDGYELVPLPALTSRPGQAGIGYAQALVFDTQQNLWIGSANGLFCLRGRELMRITLPEQGAVPPRIYALVQHPRSHDIWVSYDNHLAYLPAGQLPARPVPSPLRAPATWLRPDGAADMWMVSVLHELGHGPPAGVAAVPVRTYLGELQPVPGTQPLQLVGSNALYEAQPDGELREVRRWLPGPNVNNFSPGTTPGSWQWVVARQLVELTWPAGQRLPTVARHPVAFEREGQLSRQYTVYTDASGLRWSASPGQRGCFKERATATGVDLLPTRPLRSYSTRAISRLPDGRLLVSAYGATLVQAADSPRAPLRPLPLTEAGRPTDAVLLDVATTPAGQVFFAEENHAFGQLDPRTGQVTRLAWTGTSSEFTSSLCLLRDLRGRLWGGTTRGLYLLDAASQQARPYPDAAVARAGQQIQKLAAGPDGILWLATKHGLYRLNPATHALTHYGPAETGPRRFPTDDVLCLWPTPDGRVWAGTRDQGLLLLDPARGVAEHLTTASGLLSNTVGTLLPGGPNELWGGTYAGLLRYNLRTRHLSVLTEEDGLADAEFNRLSAWREADGSLLFGGVGGVCRVRPAPAPASPPRPPRLLLTAYTQHLSALDTTRTTYLAGPAAPALTLAPHDAFLELSLALTDYRAPERARFQYRLRGSGDSRWRGLGTAHVVALQGLPAGEYELEMQGVSARGEAARNLLRVPLRVQALWWRQPWAWLLAAAIVAAGLYVVHRRRLARVRHDERLRSRIAADLHDEVGTLLTRVNMQAELLHQAQPAPSPAFDRLLTNSRAAASTMRDIVWGIDAQADTVGALLDRMRDHLDQTAAPAGLNTHLATDGLPDALPLPPELRQHLYLVFKEAVTNAARHARQATDLWVSLTRAPGQLRLEVRNNGPAAGTSRSGMGLRSMRQRAEALRGTLDAGPEPEDGFRVRLVVPF</sequence>
<dbReference type="InterPro" id="IPR036890">
    <property type="entry name" value="HATPase_C_sf"/>
</dbReference>
<accession>A0ABT9A8Q6</accession>
<keyword evidence="5" id="KW-0547">Nucleotide-binding</keyword>
<dbReference type="PANTHER" id="PTHR24421:SF10">
    <property type="entry name" value="NITRATE_NITRITE SENSOR PROTEIN NARQ"/>
    <property type="match status" value="1"/>
</dbReference>
<dbReference type="InterPro" id="IPR050482">
    <property type="entry name" value="Sensor_HK_TwoCompSys"/>
</dbReference>
<gene>
    <name evidence="12" type="ORF">Q5H92_05445</name>
</gene>
<dbReference type="EC" id="2.7.13.3" evidence="2"/>
<evidence type="ECO:0000256" key="8">
    <source>
        <dbReference type="ARBA" id="ARBA00023012"/>
    </source>
</evidence>
<dbReference type="Gene3D" id="3.30.565.10">
    <property type="entry name" value="Histidine kinase-like ATPase, C-terminal domain"/>
    <property type="match status" value="1"/>
</dbReference>
<dbReference type="SUPFAM" id="SSF55874">
    <property type="entry name" value="ATPase domain of HSP90 chaperone/DNA topoisomerase II/histidine kinase"/>
    <property type="match status" value="1"/>
</dbReference>
<keyword evidence="7" id="KW-0067">ATP-binding</keyword>
<dbReference type="InterPro" id="IPR013783">
    <property type="entry name" value="Ig-like_fold"/>
</dbReference>
<protein>
    <recommendedName>
        <fullName evidence="2">histidine kinase</fullName>
        <ecNumber evidence="2">2.7.13.3</ecNumber>
    </recommendedName>
</protein>
<dbReference type="Gene3D" id="1.20.5.1930">
    <property type="match status" value="1"/>
</dbReference>
<name>A0ABT9A8Q6_9BACT</name>
<dbReference type="Pfam" id="PF07730">
    <property type="entry name" value="HisKA_3"/>
    <property type="match status" value="1"/>
</dbReference>